<dbReference type="Gene3D" id="3.60.21.10">
    <property type="match status" value="1"/>
</dbReference>
<dbReference type="InterPro" id="IPR013783">
    <property type="entry name" value="Ig-like_fold"/>
</dbReference>
<sequence length="1539" mass="163923">MATYGSDCIIRDCVFDGLTGSATILIRAPNCTFANNSVQNLLSPTTNTGVNVYSASARIVNNTFVNIPVTTSALYIRKESTNATIEDNLFENCTGSRPLTLREVTGCTVANNTFKNTHNEAIRLWKTTATDNVITGNSFGGTAICFYDTGDGNRFYLNNNISGAVLYTDSTAPTTTYWNATTPVTYTYKGTEYTGYPGNFWSNYTGDDTDGDGIIDTSYVLPDGLGTDHAPLAGAWKDGSIAAPVQEPATLYVDDDGGDGVYTTIQAAHDAASPGDTICILPGTYSRFIVEIPHLTIQSRDGADSVIVDCQEGEGPRIPDAENWNATGTILDGLTFLNGKPSFQLGTYGPANDSIVRNCILKEMVGGNLVPKGDNITLENNTFMDATATLTCAVMLRDSTNCKITNNTFTNITTGLGAIFIYKTTAINNTIAENTFNDINGNTFYFRDAGENNRFYLNTNASGVALHTGTAAPTTTYWNATTPVTYTYKGTEYTGYPGNFWSNYTGDDTDGDGIIDTPYVLPDGLGTDHAPLAGAWKDGSIAAPVQEPTTWYVDDDGGADFTTISDAVSASTVGDTIVVKDGAYTENVLVDKLLVIRTENGSDAVTVTAAAPDKPVFDVDADGATVEGFAVRGPTNEHIAGIEIVGFNNCVVTGNDCAGCYNGIHLGGTAANNTVEKNSCHENTRRGISLRDTAHDNLIYNNTCENNADDEICAKDQAADNIIWANTFDGTVELATANTYHSPAEVAYTYRGTAYTGYVGNHYSLYTGADTNGDGIGDTPMSFGTYADDYPMMGSWQDGIITYTTPSIARIALSPDSAALVLGETQQFDATAYDVADAPVVETVFVWASSNTSVGTVNATGFFETLAVGTTDVTATAGSITGAATVTVAAATAAIEWAPYVTGTTTTTATIHWRTDLPSNGSVEYADETYYAANGGYEHTIDDPSVTDLHHVDLAGLAPGTRYHYHVVAEGTATGDRTFSTFPESGEFTFIVYGDTQESQSFTQLERHSLVAERIAAEEPLFVLHLGDTVNMVDDAAEWERFFEAGDPVFANTSFFPALGNHEENSSAYYDAFGMPEWYSFDCAGAHVAVLDSNTWIGDRMDDETAWLEADLAGEDDWKFVAFHHPPYTSEGRNPGGNIYLREEWGPVIANESVSAVFSGHVHAYERYLVDGVNYVVTGTGGGPLYPLSTERPDGYQNSLEHTLGYTKVIVHENGSATMEFVEVALVSDDNNEVLEIYPDGMSFDAFTLTVPEALPDLAVTSLEVPASASTGTTYTVTATVENTGDAAAPGTAVALTVDGTEVGRKEISALGPGGSATVAFAWTPSASGTMEVAVQVDPDCTVTDANRANNLRSGSVAVEGGSIGPSINDTIVLSRGWNFVSTPRRLSAGNDTAEIFLSVDMAGRPLYAYDAATETWLQMNPSSQVRPLQGYWVYADQDASVPLSFNEDPLQAPPETTLSRGWNAIGFSDTIPAPARDTLSSVGDAWTTLIGYDAGAGVYETSMINGATGLHSDMGEMKPMQGYWLYMTGSGTLCAISA</sequence>
<dbReference type="Pfam" id="PF00149">
    <property type="entry name" value="Metallophos"/>
    <property type="match status" value="1"/>
</dbReference>
<dbReference type="Gene3D" id="2.60.40.10">
    <property type="entry name" value="Immunoglobulins"/>
    <property type="match status" value="1"/>
</dbReference>
<dbReference type="InterPro" id="IPR011050">
    <property type="entry name" value="Pectin_lyase_fold/virulence"/>
</dbReference>
<dbReference type="NCBIfam" id="TIGR03804">
    <property type="entry name" value="para_beta_helix"/>
    <property type="match status" value="1"/>
</dbReference>
<dbReference type="Proteomes" id="UP001273768">
    <property type="component" value="Unassembled WGS sequence"/>
</dbReference>
<dbReference type="InterPro" id="IPR039331">
    <property type="entry name" value="PAPs-like"/>
</dbReference>
<proteinExistence type="predicted"/>
<evidence type="ECO:0000256" key="1">
    <source>
        <dbReference type="ARBA" id="ARBA00022729"/>
    </source>
</evidence>
<comment type="caution">
    <text evidence="3">The sequence shown here is derived from an EMBL/GenBank/DDBJ whole genome shotgun (WGS) entry which is preliminary data.</text>
</comment>
<dbReference type="Pfam" id="PF05048">
    <property type="entry name" value="NosD"/>
    <property type="match status" value="3"/>
</dbReference>
<dbReference type="InterPro" id="IPR011635">
    <property type="entry name" value="CARDB"/>
</dbReference>
<dbReference type="PANTHER" id="PTHR22953:SF153">
    <property type="entry name" value="PURPLE ACID PHOSPHATASE"/>
    <property type="match status" value="1"/>
</dbReference>
<dbReference type="SUPFAM" id="SSF49363">
    <property type="entry name" value="Purple acid phosphatase, N-terminal domain"/>
    <property type="match status" value="1"/>
</dbReference>
<dbReference type="Pfam" id="PF02368">
    <property type="entry name" value="Big_2"/>
    <property type="match status" value="1"/>
</dbReference>
<keyword evidence="4" id="KW-1185">Reference proteome</keyword>
<keyword evidence="1" id="KW-0732">Signal</keyword>
<dbReference type="Pfam" id="PF07705">
    <property type="entry name" value="CARDB"/>
    <property type="match status" value="1"/>
</dbReference>
<reference evidence="3 4" key="1">
    <citation type="submission" date="2020-05" db="EMBL/GenBank/DDBJ databases">
        <title>Isolation and characterization of methanoarchaea from a cold seep at offshore SW Taiwan.</title>
        <authorList>
            <person name="Chen Y.-W."/>
            <person name="Chen S.-C."/>
            <person name="Lai M.-C."/>
        </authorList>
    </citation>
    <scope>NUCLEOTIDE SEQUENCE [LARGE SCALE GENOMIC DNA]</scope>
    <source>
        <strain evidence="3 4">YWC-01</strain>
    </source>
</reference>
<accession>A0ABU3Z073</accession>
<dbReference type="InterPro" id="IPR008964">
    <property type="entry name" value="Invasin/intimin_cell_adhesion"/>
</dbReference>
<dbReference type="Gene3D" id="2.60.40.380">
    <property type="entry name" value="Purple acid phosphatase-like, N-terminal"/>
    <property type="match status" value="1"/>
</dbReference>
<dbReference type="Gene3D" id="2.60.40.1080">
    <property type="match status" value="1"/>
</dbReference>
<evidence type="ECO:0000259" key="2">
    <source>
        <dbReference type="SMART" id="SM00635"/>
    </source>
</evidence>
<evidence type="ECO:0000313" key="4">
    <source>
        <dbReference type="Proteomes" id="UP001273768"/>
    </source>
</evidence>
<dbReference type="InterPro" id="IPR007742">
    <property type="entry name" value="NosD_dom"/>
</dbReference>
<dbReference type="InterPro" id="IPR004843">
    <property type="entry name" value="Calcineurin-like_PHP"/>
</dbReference>
<dbReference type="InterPro" id="IPR012334">
    <property type="entry name" value="Pectin_lyas_fold"/>
</dbReference>
<evidence type="ECO:0000313" key="3">
    <source>
        <dbReference type="EMBL" id="MDV4342196.1"/>
    </source>
</evidence>
<dbReference type="InterPro" id="IPR006626">
    <property type="entry name" value="PbH1"/>
</dbReference>
<dbReference type="SUPFAM" id="SSF56300">
    <property type="entry name" value="Metallo-dependent phosphatases"/>
    <property type="match status" value="1"/>
</dbReference>
<dbReference type="InterPro" id="IPR003343">
    <property type="entry name" value="Big_2"/>
</dbReference>
<dbReference type="PANTHER" id="PTHR22953">
    <property type="entry name" value="ACID PHOSPHATASE RELATED"/>
    <property type="match status" value="1"/>
</dbReference>
<dbReference type="Gene3D" id="2.160.20.10">
    <property type="entry name" value="Single-stranded right-handed beta-helix, Pectin lyase-like"/>
    <property type="match status" value="4"/>
</dbReference>
<organism evidence="3 4">
    <name type="scientific">Methanoculleus nereidis</name>
    <dbReference type="NCBI Taxonomy" id="2735141"/>
    <lineage>
        <taxon>Archaea</taxon>
        <taxon>Methanobacteriati</taxon>
        <taxon>Methanobacteriota</taxon>
        <taxon>Stenosarchaea group</taxon>
        <taxon>Methanomicrobia</taxon>
        <taxon>Methanomicrobiales</taxon>
        <taxon>Methanomicrobiaceae</taxon>
        <taxon>Methanoculleus</taxon>
    </lineage>
</organism>
<protein>
    <recommendedName>
        <fullName evidence="2">BIG2 domain-containing protein</fullName>
    </recommendedName>
</protein>
<name>A0ABU3Z073_9EURY</name>
<dbReference type="EMBL" id="JABFFQ010000001">
    <property type="protein sequence ID" value="MDV4342196.1"/>
    <property type="molecule type" value="Genomic_DNA"/>
</dbReference>
<dbReference type="SMART" id="SM00710">
    <property type="entry name" value="PbH1"/>
    <property type="match status" value="12"/>
</dbReference>
<dbReference type="SUPFAM" id="SSF49373">
    <property type="entry name" value="Invasin/intimin cell-adhesion fragments"/>
    <property type="match status" value="1"/>
</dbReference>
<dbReference type="InterPro" id="IPR022441">
    <property type="entry name" value="Para_beta_helix_rpt-2"/>
</dbReference>
<dbReference type="SMART" id="SM00635">
    <property type="entry name" value="BID_2"/>
    <property type="match status" value="1"/>
</dbReference>
<dbReference type="Pfam" id="PF16656">
    <property type="entry name" value="Pur_ac_phosph_N"/>
    <property type="match status" value="1"/>
</dbReference>
<dbReference type="SUPFAM" id="SSF51126">
    <property type="entry name" value="Pectin lyase-like"/>
    <property type="match status" value="3"/>
</dbReference>
<dbReference type="InterPro" id="IPR029052">
    <property type="entry name" value="Metallo-depent_PP-like"/>
</dbReference>
<gene>
    <name evidence="3" type="ORF">HL657_03210</name>
</gene>
<dbReference type="InterPro" id="IPR015914">
    <property type="entry name" value="PAPs_N"/>
</dbReference>
<dbReference type="InterPro" id="IPR008963">
    <property type="entry name" value="Purple_acid_Pase-like_N"/>
</dbReference>
<feature type="domain" description="BIG2" evidence="2">
    <location>
        <begin position="807"/>
        <end position="887"/>
    </location>
</feature>